<name>A0AA47EKX3_9CLOT</name>
<keyword evidence="2" id="KW-0540">Nuclease</keyword>
<proteinExistence type="predicted"/>
<dbReference type="GO" id="GO:0004519">
    <property type="term" value="F:endonuclease activity"/>
    <property type="evidence" value="ECO:0007669"/>
    <property type="project" value="UniProtKB-KW"/>
</dbReference>
<gene>
    <name evidence="2" type="ORF">LL038_07550</name>
</gene>
<sequence length="243" mass="28427">MENSKLYDEIVRLRENIPVVDEIYYDISISGTKEGKIKWLCQTQWVGFTDTKPIREIREAREVIPDKALKSYKNINEPAILVNEEEDIFLFMLFGGHAIIKKDLCRKFFENIITPSVAINNYDLGYTHIDSIEKGSLQRAPSKKLRMKVLKRDNFKCRLCGRSPNNYVDLELHVHHIFPWSQGGLTGEKNLITLCKTCHDGLDPHLDPELFSYIEDFKKKNNYYEDLINYHNVSYKLYGEITD</sequence>
<dbReference type="AlphaFoldDB" id="A0AA47EKX3"/>
<dbReference type="CDD" id="cd00085">
    <property type="entry name" value="HNHc"/>
    <property type="match status" value="1"/>
</dbReference>
<evidence type="ECO:0000259" key="1">
    <source>
        <dbReference type="SMART" id="SM00507"/>
    </source>
</evidence>
<dbReference type="InterPro" id="IPR003615">
    <property type="entry name" value="HNH_nuc"/>
</dbReference>
<reference evidence="2" key="1">
    <citation type="submission" date="2021-11" db="EMBL/GenBank/DDBJ databases">
        <title>Clostridia strains as spoilage organisms.</title>
        <authorList>
            <person name="Wambui J."/>
            <person name="Stevens M.J.A."/>
            <person name="Stephan R."/>
        </authorList>
    </citation>
    <scope>NUCLEOTIDE SEQUENCE</scope>
    <source>
        <strain evidence="2">CF009</strain>
    </source>
</reference>
<keyword evidence="2" id="KW-0378">Hydrolase</keyword>
<dbReference type="GO" id="GO:0008270">
    <property type="term" value="F:zinc ion binding"/>
    <property type="evidence" value="ECO:0007669"/>
    <property type="project" value="InterPro"/>
</dbReference>
<dbReference type="GO" id="GO:0003676">
    <property type="term" value="F:nucleic acid binding"/>
    <property type="evidence" value="ECO:0007669"/>
    <property type="project" value="InterPro"/>
</dbReference>
<dbReference type="Proteomes" id="UP001164733">
    <property type="component" value="Chromosome"/>
</dbReference>
<dbReference type="InterPro" id="IPR002711">
    <property type="entry name" value="HNH"/>
</dbReference>
<feature type="domain" description="HNH nuclease" evidence="1">
    <location>
        <begin position="144"/>
        <end position="200"/>
    </location>
</feature>
<dbReference type="Pfam" id="PF01844">
    <property type="entry name" value="HNH"/>
    <property type="match status" value="1"/>
</dbReference>
<protein>
    <submittedName>
        <fullName evidence="2">HNH endonuclease</fullName>
    </submittedName>
</protein>
<evidence type="ECO:0000313" key="2">
    <source>
        <dbReference type="EMBL" id="WAG62086.1"/>
    </source>
</evidence>
<dbReference type="SMART" id="SM00507">
    <property type="entry name" value="HNHc"/>
    <property type="match status" value="1"/>
</dbReference>
<evidence type="ECO:0000313" key="3">
    <source>
        <dbReference type="Proteomes" id="UP001164733"/>
    </source>
</evidence>
<dbReference type="EMBL" id="CP086239">
    <property type="protein sequence ID" value="WAG62086.1"/>
    <property type="molecule type" value="Genomic_DNA"/>
</dbReference>
<keyword evidence="2" id="KW-0255">Endonuclease</keyword>
<organism evidence="2 3">
    <name type="scientific">Clostridium estertheticum</name>
    <dbReference type="NCBI Taxonomy" id="238834"/>
    <lineage>
        <taxon>Bacteria</taxon>
        <taxon>Bacillati</taxon>
        <taxon>Bacillota</taxon>
        <taxon>Clostridia</taxon>
        <taxon>Eubacteriales</taxon>
        <taxon>Clostridiaceae</taxon>
        <taxon>Clostridium</taxon>
    </lineage>
</organism>
<dbReference type="RefSeq" id="WP_216121102.1">
    <property type="nucleotide sequence ID" value="NZ_CP086239.1"/>
</dbReference>
<accession>A0AA47EKX3</accession>